<dbReference type="AlphaFoldDB" id="A0A151IB46"/>
<gene>
    <name evidence="2" type="ORF">ALC62_12432</name>
</gene>
<evidence type="ECO:0000313" key="2">
    <source>
        <dbReference type="EMBL" id="KYM96895.1"/>
    </source>
</evidence>
<name>A0A151IB46_9HYME</name>
<proteinExistence type="predicted"/>
<dbReference type="Proteomes" id="UP000078542">
    <property type="component" value="Unassembled WGS sequence"/>
</dbReference>
<organism evidence="2 3">
    <name type="scientific">Cyphomyrmex costatus</name>
    <dbReference type="NCBI Taxonomy" id="456900"/>
    <lineage>
        <taxon>Eukaryota</taxon>
        <taxon>Metazoa</taxon>
        <taxon>Ecdysozoa</taxon>
        <taxon>Arthropoda</taxon>
        <taxon>Hexapoda</taxon>
        <taxon>Insecta</taxon>
        <taxon>Pterygota</taxon>
        <taxon>Neoptera</taxon>
        <taxon>Endopterygota</taxon>
        <taxon>Hymenoptera</taxon>
        <taxon>Apocrita</taxon>
        <taxon>Aculeata</taxon>
        <taxon>Formicoidea</taxon>
        <taxon>Formicidae</taxon>
        <taxon>Myrmicinae</taxon>
        <taxon>Cyphomyrmex</taxon>
    </lineage>
</organism>
<reference evidence="2 3" key="1">
    <citation type="submission" date="2016-03" db="EMBL/GenBank/DDBJ databases">
        <title>Cyphomyrmex costatus WGS genome.</title>
        <authorList>
            <person name="Nygaard S."/>
            <person name="Hu H."/>
            <person name="Boomsma J."/>
            <person name="Zhang G."/>
        </authorList>
    </citation>
    <scope>NUCLEOTIDE SEQUENCE [LARGE SCALE GENOMIC DNA]</scope>
    <source>
        <strain evidence="2">MS0001</strain>
        <tissue evidence="2">Whole body</tissue>
    </source>
</reference>
<feature type="region of interest" description="Disordered" evidence="1">
    <location>
        <begin position="92"/>
        <end position="179"/>
    </location>
</feature>
<accession>A0A151IB46</accession>
<keyword evidence="3" id="KW-1185">Reference proteome</keyword>
<sequence length="179" mass="20549">MCAYDARKEQCLVNYCDNHCANQYSFRVNRIKNDLRDFCYKGEIDNKPRIIKIDTGSDISIVNDNFVEFDKPKIGIENCYVKYPTEEDQTTALLDPSVGHPDPPVHIPSVSPGASKLSKTIRQSQSSSSEWESPRKQPVTSPPYERFSVPQADENSNYWDPEKRTQTKPPLIYRERSLS</sequence>
<evidence type="ECO:0000256" key="1">
    <source>
        <dbReference type="SAM" id="MobiDB-lite"/>
    </source>
</evidence>
<dbReference type="EMBL" id="KQ978123">
    <property type="protein sequence ID" value="KYM96895.1"/>
    <property type="molecule type" value="Genomic_DNA"/>
</dbReference>
<evidence type="ECO:0000313" key="3">
    <source>
        <dbReference type="Proteomes" id="UP000078542"/>
    </source>
</evidence>
<protein>
    <submittedName>
        <fullName evidence="2">Uncharacterized protein</fullName>
    </submittedName>
</protein>